<keyword evidence="3" id="KW-1185">Reference proteome</keyword>
<evidence type="ECO:0000313" key="3">
    <source>
        <dbReference type="Proteomes" id="UP001222325"/>
    </source>
</evidence>
<organism evidence="2 3">
    <name type="scientific">Mycena belliarum</name>
    <dbReference type="NCBI Taxonomy" id="1033014"/>
    <lineage>
        <taxon>Eukaryota</taxon>
        <taxon>Fungi</taxon>
        <taxon>Dikarya</taxon>
        <taxon>Basidiomycota</taxon>
        <taxon>Agaricomycotina</taxon>
        <taxon>Agaricomycetes</taxon>
        <taxon>Agaricomycetidae</taxon>
        <taxon>Agaricales</taxon>
        <taxon>Marasmiineae</taxon>
        <taxon>Mycenaceae</taxon>
        <taxon>Mycena</taxon>
    </lineage>
</organism>
<dbReference type="EMBL" id="JARJCN010000103">
    <property type="protein sequence ID" value="KAJ7075099.1"/>
    <property type="molecule type" value="Genomic_DNA"/>
</dbReference>
<feature type="region of interest" description="Disordered" evidence="1">
    <location>
        <begin position="76"/>
        <end position="162"/>
    </location>
</feature>
<evidence type="ECO:0000313" key="2">
    <source>
        <dbReference type="EMBL" id="KAJ7075099.1"/>
    </source>
</evidence>
<feature type="compositionally biased region" description="Low complexity" evidence="1">
    <location>
        <begin position="220"/>
        <end position="232"/>
    </location>
</feature>
<proteinExistence type="predicted"/>
<dbReference type="AlphaFoldDB" id="A0AAD6TNK8"/>
<sequence>MICPPPFFPNSKNYEDDDEHDENNHKFWYVILGRGLFTLKSDADLLADEDEILIFFTRSQAVRTWTAYCRKEHLNGRHTIKPPPAGRGQSAPAFRASSRQPFRSVSKSPAVSRAIKKEVRSKAMPKKEEDSDEHYLPLYADDSPPLSPAPSRPLLPANETLPLSPTHEAVPLYSNKRPVGALGLGSVSAPFPPRRTRLRPSPSSPERARLTPPLAERAHSISISSESSLSASTADVQMASASRVGGRTRTPLHAPPQPATAPVKKHFKKSLAPSATARAKTVPQAQSPSARLLYNPSTRTFYEDAEMAVREMVKKDTVQVVECEDVAQFCAGLHGKTGR</sequence>
<feature type="compositionally biased region" description="Polar residues" evidence="1">
    <location>
        <begin position="97"/>
        <end position="109"/>
    </location>
</feature>
<feature type="region of interest" description="Disordered" evidence="1">
    <location>
        <begin position="184"/>
        <end position="265"/>
    </location>
</feature>
<dbReference type="Proteomes" id="UP001222325">
    <property type="component" value="Unassembled WGS sequence"/>
</dbReference>
<comment type="caution">
    <text evidence="2">The sequence shown here is derived from an EMBL/GenBank/DDBJ whole genome shotgun (WGS) entry which is preliminary data.</text>
</comment>
<evidence type="ECO:0000256" key="1">
    <source>
        <dbReference type="SAM" id="MobiDB-lite"/>
    </source>
</evidence>
<feature type="region of interest" description="Disordered" evidence="1">
    <location>
        <begin position="271"/>
        <end position="290"/>
    </location>
</feature>
<gene>
    <name evidence="2" type="ORF">B0H15DRAFT_956758</name>
</gene>
<name>A0AAD6TNK8_9AGAR</name>
<feature type="compositionally biased region" description="Basic and acidic residues" evidence="1">
    <location>
        <begin position="115"/>
        <end position="135"/>
    </location>
</feature>
<protein>
    <submittedName>
        <fullName evidence="2">Uncharacterized protein</fullName>
    </submittedName>
</protein>
<reference evidence="2" key="1">
    <citation type="submission" date="2023-03" db="EMBL/GenBank/DDBJ databases">
        <title>Massive genome expansion in bonnet fungi (Mycena s.s.) driven by repeated elements and novel gene families across ecological guilds.</title>
        <authorList>
            <consortium name="Lawrence Berkeley National Laboratory"/>
            <person name="Harder C.B."/>
            <person name="Miyauchi S."/>
            <person name="Viragh M."/>
            <person name="Kuo A."/>
            <person name="Thoen E."/>
            <person name="Andreopoulos B."/>
            <person name="Lu D."/>
            <person name="Skrede I."/>
            <person name="Drula E."/>
            <person name="Henrissat B."/>
            <person name="Morin E."/>
            <person name="Kohler A."/>
            <person name="Barry K."/>
            <person name="LaButti K."/>
            <person name="Morin E."/>
            <person name="Salamov A."/>
            <person name="Lipzen A."/>
            <person name="Mereny Z."/>
            <person name="Hegedus B."/>
            <person name="Baldrian P."/>
            <person name="Stursova M."/>
            <person name="Weitz H."/>
            <person name="Taylor A."/>
            <person name="Grigoriev I.V."/>
            <person name="Nagy L.G."/>
            <person name="Martin F."/>
            <person name="Kauserud H."/>
        </authorList>
    </citation>
    <scope>NUCLEOTIDE SEQUENCE</scope>
    <source>
        <strain evidence="2">CBHHK173m</strain>
    </source>
</reference>
<accession>A0AAD6TNK8</accession>